<sequence length="243" mass="27079">LKMSDVSEDFTGSSISSEEDLSSSTGSSELALQVSDSDEVSVQNSDSENDSTLGSLCATDEYPKVEAPIPDGNPAPLLFQSAWFLIINCKLRAASSFNTAVRFLRIHSFSQNWMRTILKTFECATEALPICDVMKYLIVFTVKALTPSPTLSHICFGIGILRILDWLFFAFSSTLTAVFASHLTSFPETLHVFRCCVYNEMGRSVFHELYNVGLRKAMIYMNEFGNVLLIFYREIANAVDKVI</sequence>
<comment type="caution">
    <text evidence="2">The sequence shown here is derived from an EMBL/GenBank/DDBJ whole genome shotgun (WGS) entry which is preliminary data.</text>
</comment>
<dbReference type="AlphaFoldDB" id="A0A0V1BF41"/>
<accession>A0A0V1BF41</accession>
<feature type="compositionally biased region" description="Low complexity" evidence="1">
    <location>
        <begin position="22"/>
        <end position="32"/>
    </location>
</feature>
<proteinExistence type="predicted"/>
<dbReference type="EMBL" id="JYDH01000050">
    <property type="protein sequence ID" value="KRY35739.1"/>
    <property type="molecule type" value="Genomic_DNA"/>
</dbReference>
<name>A0A0V1BF41_TRISP</name>
<keyword evidence="3" id="KW-1185">Reference proteome</keyword>
<evidence type="ECO:0000313" key="2">
    <source>
        <dbReference type="EMBL" id="KRY35739.1"/>
    </source>
</evidence>
<feature type="compositionally biased region" description="Polar residues" evidence="1">
    <location>
        <begin position="40"/>
        <end position="54"/>
    </location>
</feature>
<organism evidence="2 3">
    <name type="scientific">Trichinella spiralis</name>
    <name type="common">Trichina worm</name>
    <dbReference type="NCBI Taxonomy" id="6334"/>
    <lineage>
        <taxon>Eukaryota</taxon>
        <taxon>Metazoa</taxon>
        <taxon>Ecdysozoa</taxon>
        <taxon>Nematoda</taxon>
        <taxon>Enoplea</taxon>
        <taxon>Dorylaimia</taxon>
        <taxon>Trichinellida</taxon>
        <taxon>Trichinellidae</taxon>
        <taxon>Trichinella</taxon>
    </lineage>
</organism>
<reference evidence="2 3" key="1">
    <citation type="submission" date="2015-01" db="EMBL/GenBank/DDBJ databases">
        <title>Evolution of Trichinella species and genotypes.</title>
        <authorList>
            <person name="Korhonen P.K."/>
            <person name="Edoardo P."/>
            <person name="Giuseppe L.R."/>
            <person name="Gasser R.B."/>
        </authorList>
    </citation>
    <scope>NUCLEOTIDE SEQUENCE [LARGE SCALE GENOMIC DNA]</scope>
    <source>
        <strain evidence="2">ISS3</strain>
    </source>
</reference>
<dbReference type="Proteomes" id="UP000054776">
    <property type="component" value="Unassembled WGS sequence"/>
</dbReference>
<evidence type="ECO:0000256" key="1">
    <source>
        <dbReference type="SAM" id="MobiDB-lite"/>
    </source>
</evidence>
<protein>
    <submittedName>
        <fullName evidence="2">Uncharacterized protein</fullName>
    </submittedName>
</protein>
<feature type="non-terminal residue" evidence="2">
    <location>
        <position position="1"/>
    </location>
</feature>
<dbReference type="OrthoDB" id="10520910at2759"/>
<feature type="region of interest" description="Disordered" evidence="1">
    <location>
        <begin position="1"/>
        <end position="55"/>
    </location>
</feature>
<gene>
    <name evidence="2" type="ORF">T01_5526</name>
</gene>
<evidence type="ECO:0000313" key="3">
    <source>
        <dbReference type="Proteomes" id="UP000054776"/>
    </source>
</evidence>
<dbReference type="InParanoid" id="A0A0V1BF41"/>